<proteinExistence type="predicted"/>
<evidence type="ECO:0000313" key="1">
    <source>
        <dbReference type="EMBL" id="XDG24678.1"/>
    </source>
</evidence>
<reference evidence="1" key="1">
    <citation type="submission" date="2024-05" db="EMBL/GenBank/DDBJ databases">
        <title>Avian Migration-Mediated Cross-Species Transmission and Recombination Shaping the Diversity of Gammacoronaviruses and Deltacoronaviruses.</title>
        <authorList>
            <person name="Han Y."/>
            <person name="Xu P."/>
            <person name="Xu Y."/>
            <person name="Wang Y."/>
            <person name="Hu J."/>
            <person name="Ma M."/>
            <person name="Li Z."/>
            <person name="Bo S."/>
            <person name="Zhao C."/>
            <person name="Ji L."/>
            <person name="Yuan Y."/>
            <person name="Zhao W."/>
            <person name="Wang J."/>
            <person name="Jin Q."/>
            <person name="Wu Z."/>
            <person name="He G."/>
        </authorList>
    </citation>
    <scope>NUCLEOTIDE SEQUENCE</scope>
    <source>
        <strain evidence="1">AvCl-DeltaCoV/SH22-SH304</strain>
    </source>
</reference>
<accession>A0AB39AGA6</accession>
<organism evidence="1">
    <name type="scientific">Bird deltacoronavirus HKU16</name>
    <dbReference type="NCBI Taxonomy" id="3237951"/>
    <lineage>
        <taxon>Viruses</taxon>
        <taxon>Riboviria</taxon>
        <taxon>Orthornavirae</taxon>
        <taxon>Pisuviricota</taxon>
        <taxon>Pisoniviricetes</taxon>
        <taxon>Nidovirales</taxon>
        <taxon>Cornidovirineae</taxon>
        <taxon>Coronaviridae</taxon>
        <taxon>Orthocoronavirinae</taxon>
        <taxon>Deltacoronavirus</taxon>
    </lineage>
</organism>
<sequence>MSGILLKIFLKLLMTHRRTKPTYPLANPFKGSLVPCYTSIEPCVIDTPHPYTSHIEHSFQLILEDLVEKGTTQSPHAWLFREEPGLKIWKIHWQRGPHNECGPGHCITVFQRETPAGFQWGGDLTSYSVFTIPLPENA</sequence>
<dbReference type="EMBL" id="PP845500">
    <property type="protein sequence ID" value="XDG24678.1"/>
    <property type="molecule type" value="Genomic_RNA"/>
</dbReference>
<name>A0AB39AGA6_9NIDO</name>
<protein>
    <submittedName>
        <fullName evidence="1">NS7b protein</fullName>
    </submittedName>
</protein>